<dbReference type="PANTHER" id="PTHR36834:SF1">
    <property type="entry name" value="INTEGRAL MEMBRANE PROTEIN"/>
    <property type="match status" value="1"/>
</dbReference>
<evidence type="ECO:0000313" key="4">
    <source>
        <dbReference type="Proteomes" id="UP000188597"/>
    </source>
</evidence>
<name>A0A1V3G9W3_9BACL</name>
<feature type="domain" description="VanZ-like" evidence="2">
    <location>
        <begin position="38"/>
        <end position="158"/>
    </location>
</feature>
<dbReference type="InterPro" id="IPR006976">
    <property type="entry name" value="VanZ-like"/>
</dbReference>
<feature type="transmembrane region" description="Helical" evidence="1">
    <location>
        <begin position="89"/>
        <end position="106"/>
    </location>
</feature>
<protein>
    <recommendedName>
        <fullName evidence="2">VanZ-like domain-containing protein</fullName>
    </recommendedName>
</protein>
<keyword evidence="1" id="KW-0472">Membrane</keyword>
<accession>A0A1V3G9W3</accession>
<dbReference type="Pfam" id="PF04892">
    <property type="entry name" value="VanZ"/>
    <property type="match status" value="1"/>
</dbReference>
<dbReference type="InterPro" id="IPR053150">
    <property type="entry name" value="Teicoplanin_resist-assoc"/>
</dbReference>
<reference evidence="3 4" key="1">
    <citation type="submission" date="2016-11" db="EMBL/GenBank/DDBJ databases">
        <authorList>
            <person name="Jaros S."/>
            <person name="Januszkiewicz K."/>
            <person name="Wedrychowicz H."/>
        </authorList>
    </citation>
    <scope>NUCLEOTIDE SEQUENCE [LARGE SCALE GENOMIC DNA]</scope>
    <source>
        <strain evidence="3 4">Con a/3</strain>
    </source>
</reference>
<keyword evidence="1" id="KW-1133">Transmembrane helix</keyword>
<comment type="caution">
    <text evidence="3">The sequence shown here is derived from an EMBL/GenBank/DDBJ whole genome shotgun (WGS) entry which is preliminary data.</text>
</comment>
<feature type="transmembrane region" description="Helical" evidence="1">
    <location>
        <begin position="29"/>
        <end position="51"/>
    </location>
</feature>
<dbReference type="AlphaFoldDB" id="A0A1V3G9W3"/>
<keyword evidence="1" id="KW-0812">Transmembrane</keyword>
<evidence type="ECO:0000259" key="2">
    <source>
        <dbReference type="Pfam" id="PF04892"/>
    </source>
</evidence>
<organism evidence="3 4">
    <name type="scientific">Fictibacillus arsenicus</name>
    <dbReference type="NCBI Taxonomy" id="255247"/>
    <lineage>
        <taxon>Bacteria</taxon>
        <taxon>Bacillati</taxon>
        <taxon>Bacillota</taxon>
        <taxon>Bacilli</taxon>
        <taxon>Bacillales</taxon>
        <taxon>Fictibacillaceae</taxon>
        <taxon>Fictibacillus</taxon>
    </lineage>
</organism>
<dbReference type="EMBL" id="MQMF01000002">
    <property type="protein sequence ID" value="OOE13173.1"/>
    <property type="molecule type" value="Genomic_DNA"/>
</dbReference>
<sequence>MVLFILFWIFVRAVIFIWRREFSMKREIMTAAIPFGFMLIYLVTVFPFPFFNPYQHVVTGLERSHNVIPFKSIVDSLNHFYYMVPIRNLGGNILLFLPFGFALLLRFSKMKIWKGTMIGFLVSLLMELCQLKMGYRSFDVDDLILNTTGTMSGMAAFKGTAKILKLETFSFMNRNIG</sequence>
<proteinExistence type="predicted"/>
<dbReference type="PANTHER" id="PTHR36834">
    <property type="entry name" value="MEMBRANE PROTEIN-RELATED"/>
    <property type="match status" value="1"/>
</dbReference>
<evidence type="ECO:0000256" key="1">
    <source>
        <dbReference type="SAM" id="Phobius"/>
    </source>
</evidence>
<gene>
    <name evidence="3" type="ORF">UN64_11945</name>
</gene>
<evidence type="ECO:0000313" key="3">
    <source>
        <dbReference type="EMBL" id="OOE13173.1"/>
    </source>
</evidence>
<dbReference type="Proteomes" id="UP000188597">
    <property type="component" value="Unassembled WGS sequence"/>
</dbReference>